<keyword evidence="2" id="KW-1185">Reference proteome</keyword>
<feature type="compositionally biased region" description="Basic and acidic residues" evidence="1">
    <location>
        <begin position="241"/>
        <end position="253"/>
    </location>
</feature>
<dbReference type="OrthoDB" id="6430009at2759"/>
<accession>A0A6I9WJW2</accession>
<organism evidence="2 3">
    <name type="scientific">Pogonomyrmex barbatus</name>
    <name type="common">red harvester ant</name>
    <dbReference type="NCBI Taxonomy" id="144034"/>
    <lineage>
        <taxon>Eukaryota</taxon>
        <taxon>Metazoa</taxon>
        <taxon>Ecdysozoa</taxon>
        <taxon>Arthropoda</taxon>
        <taxon>Hexapoda</taxon>
        <taxon>Insecta</taxon>
        <taxon>Pterygota</taxon>
        <taxon>Neoptera</taxon>
        <taxon>Endopterygota</taxon>
        <taxon>Hymenoptera</taxon>
        <taxon>Apocrita</taxon>
        <taxon>Aculeata</taxon>
        <taxon>Formicoidea</taxon>
        <taxon>Formicidae</taxon>
        <taxon>Myrmicinae</taxon>
        <taxon>Pogonomyrmex</taxon>
    </lineage>
</organism>
<sequence>MRHESGEGGTVGRQMGVAQGINRTSRLTGDIQSRCDSKRHIYLRILIINIIEMQDNRFFIFVVFLAFSTSLNLARCSVGKHYESTREGQKLKINDRRSAGLVPYPRIGRNSEIAGFPRSERTFGIVNTPRVGRSDVTNLGNLNRFHDSPTDADIDFYTIHDTMERDILSDLDYEEYADADRPIAFKYADKIQKDNSWLMPDHVHGYKDLRLPQKIDSRRSYYSILRGSRNTQGQGGYTPRLGRENEHDTANFL</sequence>
<dbReference type="Proteomes" id="UP000504615">
    <property type="component" value="Unplaced"/>
</dbReference>
<proteinExistence type="predicted"/>
<evidence type="ECO:0000313" key="2">
    <source>
        <dbReference type="Proteomes" id="UP000504615"/>
    </source>
</evidence>
<reference evidence="3" key="1">
    <citation type="submission" date="2025-08" db="UniProtKB">
        <authorList>
            <consortium name="RefSeq"/>
        </authorList>
    </citation>
    <scope>IDENTIFICATION</scope>
</reference>
<feature type="region of interest" description="Disordered" evidence="1">
    <location>
        <begin position="228"/>
        <end position="253"/>
    </location>
</feature>
<protein>
    <submittedName>
        <fullName evidence="3">CAPA peptides-like isoform X1</fullName>
    </submittedName>
</protein>
<gene>
    <name evidence="3" type="primary">LOC105423811</name>
</gene>
<evidence type="ECO:0000313" key="3">
    <source>
        <dbReference type="RefSeq" id="XP_011632028.1"/>
    </source>
</evidence>
<name>A0A6I9WJW2_9HYME</name>
<evidence type="ECO:0000256" key="1">
    <source>
        <dbReference type="SAM" id="MobiDB-lite"/>
    </source>
</evidence>
<dbReference type="KEGG" id="pbar:105423811"/>
<dbReference type="AlphaFoldDB" id="A0A6I9WJW2"/>
<dbReference type="GeneID" id="105423811"/>
<dbReference type="RefSeq" id="XP_011632028.1">
    <property type="nucleotide sequence ID" value="XM_011633726.1"/>
</dbReference>